<proteinExistence type="predicted"/>
<reference evidence="1" key="2">
    <citation type="journal article" date="2014" name="Genome Announc.">
        <title>Draft Genome Sequence of a Novel Lactobacillus salivarius Strain Isolated from Piglet.</title>
        <authorList>
            <person name="Mackenzie D.A."/>
            <person name="McLay K."/>
            <person name="Roos S."/>
            <person name="Walter J."/>
            <person name="Swarbreck D."/>
            <person name="Drou N."/>
            <person name="Crossman L.C."/>
            <person name="Juge N."/>
        </authorList>
    </citation>
    <scope>NUCLEOTIDE SEQUENCE [LARGE SCALE GENOMIC DNA]</scope>
    <source>
        <strain>cp400</strain>
    </source>
</reference>
<accession>V6DMV5</accession>
<gene>
    <name evidence="1" type="ORF">LSCP400_18331</name>
</gene>
<organism evidence="1">
    <name type="scientific">Ligilactobacillus salivarius cp400</name>
    <dbReference type="NCBI Taxonomy" id="1273133"/>
    <lineage>
        <taxon>Bacteria</taxon>
        <taxon>Bacillati</taxon>
        <taxon>Bacillota</taxon>
        <taxon>Bacilli</taxon>
        <taxon>Lactobacillales</taxon>
        <taxon>Lactobacillaceae</taxon>
        <taxon>Ligilactobacillus</taxon>
    </lineage>
</organism>
<evidence type="ECO:0000313" key="1">
    <source>
        <dbReference type="EMBL" id="CDK36011.1"/>
    </source>
</evidence>
<dbReference type="AlphaFoldDB" id="V6DMV5"/>
<sequence length="231" mass="27236">MQYLQINLDDSGNLHPNANTDYFIYAGYIFLSRIEVDNAKRNYRSLARKISEARGLSEVKASNLLKYPNDKRKLYAIMKKYYSFHVVIDRKKLYQYILEQKKSICRYKDYALKRAVKKIIQELISSGLLTAEEDIKIILNMDEQATASDGYYSLKESIYEELVEGIYNFNYGSFFEPILHGKVKIAVNYFDSKKNYLIQASDILANRIWSSYEKDKVEWRIREKHIELSLP</sequence>
<dbReference type="InterPro" id="IPR024524">
    <property type="entry name" value="DUF3800"/>
</dbReference>
<comment type="caution">
    <text evidence="1">The sequence shown here is derived from an EMBL/GenBank/DDBJ whole genome shotgun (WGS) entry which is preliminary data.</text>
</comment>
<dbReference type="EMBL" id="CBVR010000037">
    <property type="protein sequence ID" value="CDK36011.1"/>
    <property type="molecule type" value="Genomic_DNA"/>
</dbReference>
<dbReference type="Pfam" id="PF12686">
    <property type="entry name" value="DUF3800"/>
    <property type="match status" value="1"/>
</dbReference>
<evidence type="ECO:0008006" key="2">
    <source>
        <dbReference type="Google" id="ProtNLM"/>
    </source>
</evidence>
<name>V6DMV5_9LACO</name>
<reference evidence="1" key="1">
    <citation type="submission" date="2013-10" db="EMBL/GenBank/DDBJ databases">
        <authorList>
            <person name="Crossman L."/>
        </authorList>
    </citation>
    <scope>NUCLEOTIDE SEQUENCE</scope>
</reference>
<protein>
    <recommendedName>
        <fullName evidence="2">DUF3800 domain-containing protein</fullName>
    </recommendedName>
</protein>